<dbReference type="AlphaFoldDB" id="A0A6J8CAN5"/>
<evidence type="ECO:0000313" key="1">
    <source>
        <dbReference type="EMBL" id="CAC5392159.1"/>
    </source>
</evidence>
<keyword evidence="2" id="KW-1185">Reference proteome</keyword>
<dbReference type="Proteomes" id="UP000507470">
    <property type="component" value="Unassembled WGS sequence"/>
</dbReference>
<evidence type="ECO:0000313" key="2">
    <source>
        <dbReference type="Proteomes" id="UP000507470"/>
    </source>
</evidence>
<accession>A0A6J8CAN5</accession>
<reference evidence="1 2" key="1">
    <citation type="submission" date="2020-06" db="EMBL/GenBank/DDBJ databases">
        <authorList>
            <person name="Li R."/>
            <person name="Bekaert M."/>
        </authorList>
    </citation>
    <scope>NUCLEOTIDE SEQUENCE [LARGE SCALE GENOMIC DNA]</scope>
    <source>
        <strain evidence="2">wild</strain>
    </source>
</reference>
<dbReference type="InterPro" id="IPR043502">
    <property type="entry name" value="DNA/RNA_pol_sf"/>
</dbReference>
<dbReference type="SUPFAM" id="SSF56672">
    <property type="entry name" value="DNA/RNA polymerases"/>
    <property type="match status" value="1"/>
</dbReference>
<name>A0A6J8CAN5_MYTCO</name>
<organism evidence="1 2">
    <name type="scientific">Mytilus coruscus</name>
    <name type="common">Sea mussel</name>
    <dbReference type="NCBI Taxonomy" id="42192"/>
    <lineage>
        <taxon>Eukaryota</taxon>
        <taxon>Metazoa</taxon>
        <taxon>Spiralia</taxon>
        <taxon>Lophotrochozoa</taxon>
        <taxon>Mollusca</taxon>
        <taxon>Bivalvia</taxon>
        <taxon>Autobranchia</taxon>
        <taxon>Pteriomorphia</taxon>
        <taxon>Mytilida</taxon>
        <taxon>Mytiloidea</taxon>
        <taxon>Mytilidae</taxon>
        <taxon>Mytilinae</taxon>
        <taxon>Mytilus</taxon>
    </lineage>
</organism>
<proteinExistence type="predicted"/>
<dbReference type="OrthoDB" id="6157736at2759"/>
<dbReference type="EMBL" id="CACVKT020004911">
    <property type="protein sequence ID" value="CAC5392159.1"/>
    <property type="molecule type" value="Genomic_DNA"/>
</dbReference>
<dbReference type="Gene3D" id="3.10.10.10">
    <property type="entry name" value="HIV Type 1 Reverse Transcriptase, subunit A, domain 1"/>
    <property type="match status" value="1"/>
</dbReference>
<sequence>MKHREFWEWIFKEEFYASLMVSKSHMMISGHKIRLYKLGFTTCANVKLSENVVIPPESELTVKGHVFGQRIKTQSVLEPRKDLNKQGLMIARTLCQESDNTIFVNAINLTNKPVNLKKDTLLGKLDPVINVQPLTLPENFQDTSETVNVPDHLKCLIDKASPELTKNQKFQLEKLIVEYQDIFTSPDGKLGRTGIVKHSIDTGDAKPIRVPPRRVPLTQRKTIETEIDKMLENDVIEPSSSAWRPHKKCKREDCPDCTNEDLVSAKNSENCQLETDSLPLAPIRVIKSDQEMTQKTCMIQDNLTSEVANDDLENSLIPNWLLVWTDEQISVGKIMILTLRKFFI</sequence>
<gene>
    <name evidence="1" type="ORF">MCOR_27110</name>
</gene>
<protein>
    <submittedName>
        <fullName evidence="1">Uncharacterized protein</fullName>
    </submittedName>
</protein>